<dbReference type="Proteomes" id="UP001303046">
    <property type="component" value="Unassembled WGS sequence"/>
</dbReference>
<dbReference type="Gene3D" id="3.40.50.1820">
    <property type="entry name" value="alpha/beta hydrolase"/>
    <property type="match status" value="1"/>
</dbReference>
<feature type="transmembrane region" description="Helical" evidence="1">
    <location>
        <begin position="29"/>
        <end position="57"/>
    </location>
</feature>
<keyword evidence="4" id="KW-1185">Reference proteome</keyword>
<dbReference type="Pfam" id="PF12146">
    <property type="entry name" value="Hydrolase_4"/>
    <property type="match status" value="1"/>
</dbReference>
<keyword evidence="1" id="KW-1133">Transmembrane helix</keyword>
<feature type="domain" description="Serine aminopeptidase S33" evidence="2">
    <location>
        <begin position="141"/>
        <end position="271"/>
    </location>
</feature>
<reference evidence="3 4" key="1">
    <citation type="submission" date="2023-08" db="EMBL/GenBank/DDBJ databases">
        <title>A Necator americanus chromosomal reference genome.</title>
        <authorList>
            <person name="Ilik V."/>
            <person name="Petrzelkova K.J."/>
            <person name="Pardy F."/>
            <person name="Fuh T."/>
            <person name="Niatou-Singa F.S."/>
            <person name="Gouil Q."/>
            <person name="Baker L."/>
            <person name="Ritchie M.E."/>
            <person name="Jex A.R."/>
            <person name="Gazzola D."/>
            <person name="Li H."/>
            <person name="Toshio Fujiwara R."/>
            <person name="Zhan B."/>
            <person name="Aroian R.V."/>
            <person name="Pafco B."/>
            <person name="Schwarz E.M."/>
        </authorList>
    </citation>
    <scope>NUCLEOTIDE SEQUENCE [LARGE SCALE GENOMIC DNA]</scope>
    <source>
        <strain evidence="3 4">Aroian</strain>
        <tissue evidence="3">Whole animal</tissue>
    </source>
</reference>
<gene>
    <name evidence="3" type="primary">Necator_chrV.g17365</name>
    <name evidence="3" type="ORF">RB195_012576</name>
</gene>
<name>A0ABR1DRI9_NECAM</name>
<dbReference type="PANTHER" id="PTHR12277">
    <property type="entry name" value="ALPHA/BETA HYDROLASE DOMAIN-CONTAINING PROTEIN"/>
    <property type="match status" value="1"/>
</dbReference>
<comment type="caution">
    <text evidence="3">The sequence shown here is derived from an EMBL/GenBank/DDBJ whole genome shotgun (WGS) entry which is preliminary data.</text>
</comment>
<evidence type="ECO:0000313" key="4">
    <source>
        <dbReference type="Proteomes" id="UP001303046"/>
    </source>
</evidence>
<dbReference type="PANTHER" id="PTHR12277:SF194">
    <property type="entry name" value="FI04476P"/>
    <property type="match status" value="1"/>
</dbReference>
<dbReference type="EMBL" id="JAVFWL010000005">
    <property type="protein sequence ID" value="KAK6753052.1"/>
    <property type="molecule type" value="Genomic_DNA"/>
</dbReference>
<evidence type="ECO:0000313" key="3">
    <source>
        <dbReference type="EMBL" id="KAK6753052.1"/>
    </source>
</evidence>
<evidence type="ECO:0000256" key="1">
    <source>
        <dbReference type="SAM" id="Phobius"/>
    </source>
</evidence>
<dbReference type="InterPro" id="IPR022742">
    <property type="entry name" value="Hydrolase_4"/>
</dbReference>
<evidence type="ECO:0000259" key="2">
    <source>
        <dbReference type="Pfam" id="PF12146"/>
    </source>
</evidence>
<organism evidence="3 4">
    <name type="scientific">Necator americanus</name>
    <name type="common">Human hookworm</name>
    <dbReference type="NCBI Taxonomy" id="51031"/>
    <lineage>
        <taxon>Eukaryota</taxon>
        <taxon>Metazoa</taxon>
        <taxon>Ecdysozoa</taxon>
        <taxon>Nematoda</taxon>
        <taxon>Chromadorea</taxon>
        <taxon>Rhabditida</taxon>
        <taxon>Rhabditina</taxon>
        <taxon>Rhabditomorpha</taxon>
        <taxon>Strongyloidea</taxon>
        <taxon>Ancylostomatidae</taxon>
        <taxon>Bunostominae</taxon>
        <taxon>Necator</taxon>
    </lineage>
</organism>
<protein>
    <recommendedName>
        <fullName evidence="2">Serine aminopeptidase S33 domain-containing protein</fullName>
    </recommendedName>
</protein>
<keyword evidence="1" id="KW-0472">Membrane</keyword>
<dbReference type="InterPro" id="IPR029058">
    <property type="entry name" value="AB_hydrolase_fold"/>
</dbReference>
<keyword evidence="1" id="KW-0812">Transmembrane</keyword>
<sequence>MNFESGSRQRLQKHFFKTISWYKGFEKNFSLLICTCQLLFLLVLLAFVVLPVLVIVFPKIITTMFFLNFRRIPMTDYANVSANNVQSIGRAFYLDGDEGNIGVWHMLPRSVSADYREKGIHPSDDEMEKLLSSEKYPIILYLHGNSFDRTIGHRVELYNVLNKLNCQVVAFDYRGYGDSDGNPSEGGLVNDSRLVYDYVRRHSANNTLIVWGHSMGTGVSVKLAMDLSIDGEPPDGLVLESPFNNLRDAIMNHLLSIPLRWMSEEMVQKYIMSPLRRVGLDMNSDKRIANITCPILILHAENDHVIPVRLGRKLKDAAVAASRDVRYVEFEEARNYKHKFIYLAPELSSLIPEFIAYTKRAKNPKSS</sequence>
<accession>A0ABR1DRI9</accession>
<proteinExistence type="predicted"/>
<dbReference type="SUPFAM" id="SSF53474">
    <property type="entry name" value="alpha/beta-Hydrolases"/>
    <property type="match status" value="1"/>
</dbReference>